<dbReference type="Proteomes" id="UP000183253">
    <property type="component" value="Unassembled WGS sequence"/>
</dbReference>
<proteinExistence type="predicted"/>
<dbReference type="EMBL" id="FNRI01000001">
    <property type="protein sequence ID" value="SEA06824.1"/>
    <property type="molecule type" value="Genomic_DNA"/>
</dbReference>
<organism evidence="1 2">
    <name type="scientific">Alistipes timonensis JC136</name>
    <dbReference type="NCBI Taxonomy" id="1033731"/>
    <lineage>
        <taxon>Bacteria</taxon>
        <taxon>Pseudomonadati</taxon>
        <taxon>Bacteroidota</taxon>
        <taxon>Bacteroidia</taxon>
        <taxon>Bacteroidales</taxon>
        <taxon>Rikenellaceae</taxon>
        <taxon>Alistipes</taxon>
    </lineage>
</organism>
<sequence length="107" mass="11893">MTTVYPHLMFAERTNRIPRDESRILSDEFENAVNKALTADKTSSPAITQESSLALTAVWACVRILSETVGILPIHLYRQPIMGGSDRRATLRAGYSKRRTAFPPAST</sequence>
<evidence type="ECO:0000313" key="1">
    <source>
        <dbReference type="EMBL" id="SEA06824.1"/>
    </source>
</evidence>
<protein>
    <recommendedName>
        <fullName evidence="3">Phage portal protein</fullName>
    </recommendedName>
</protein>
<name>A0A1H3Y7E2_9BACT</name>
<dbReference type="STRING" id="1033731.SAMN05444145_101450"/>
<dbReference type="AlphaFoldDB" id="A0A1H3Y7E2"/>
<reference evidence="1 2" key="1">
    <citation type="submission" date="2016-10" db="EMBL/GenBank/DDBJ databases">
        <authorList>
            <person name="de Groot N.N."/>
        </authorList>
    </citation>
    <scope>NUCLEOTIDE SEQUENCE [LARGE SCALE GENOMIC DNA]</scope>
    <source>
        <strain evidence="1 2">DSM 25383</strain>
    </source>
</reference>
<keyword evidence="2" id="KW-1185">Reference proteome</keyword>
<accession>A0A1H3Y7E2</accession>
<gene>
    <name evidence="1" type="ORF">SAMN05444145_101450</name>
</gene>
<evidence type="ECO:0000313" key="2">
    <source>
        <dbReference type="Proteomes" id="UP000183253"/>
    </source>
</evidence>
<evidence type="ECO:0008006" key="3">
    <source>
        <dbReference type="Google" id="ProtNLM"/>
    </source>
</evidence>